<evidence type="ECO:0000313" key="2">
    <source>
        <dbReference type="Proteomes" id="UP001385951"/>
    </source>
</evidence>
<name>A0AAW0G0Z8_9APHY</name>
<dbReference type="EMBL" id="JASBNA010000018">
    <property type="protein sequence ID" value="KAK7686062.1"/>
    <property type="molecule type" value="Genomic_DNA"/>
</dbReference>
<sequence>MPRSRSHSTSSVPSNLQSSWSLHSQPVISVYNQAEETTDLSSFTMETGPFRREPYLLDNPLLPDNPPHYPSLYDLYGDFYDETFSTFGGRETVIFDRSQDQNVEKLGVSNYDVTPIPSAGPLKPCIPIPDLPLLPGTSSVSDTSGLSLMQDHITGLYKNLASALSTQPGLSIVELLNRCPLQDTQTCHSSITNPIHPQVYENINSQTSLASPSSHVSLSNKASSSHCYSLSSQASSSACFSPVGSDEDASSNTSQLLELPESCSSSISDQTDVSSIQSSELDPSEEEEDFLFWDSLFQCLLSEHVIKRKFWVGCLPNEIYLMIICWLASDEYSYHNNHSRPFYKCALVCSGWLKIVRKIQSQSPIYFVRQPLSLFKQSFSNGCLPNELYHAIIAWVACFQQSPHKHLGICAQVCHIWSNIARKHQNANIILDHDNLSNYIRFIHQNPHVCRLVQSIDHQKPFTDDASYSIATQIILLIHRLPNIQKLTLCIRQWNNIHPDILKYAINNKTVNSLDITSGYHDKKHPLHWLWQFFACFHSLKTLSLDLYASSFVMNTYSLEYLYQKKLKASLRSLKIYIYTLNHTMLLDSLIQAGAFTSNLKSLHIITYINSATTQTELEQLSSAIQALLMHCSNHLQEFMHSDNHIPISLNLLSSKISLESCSNLTQFKYITEDDITTEHMLNLLQSISSPNVTNIFITFEKRGSQQSAYINEQLWNRIDTLLTTPQFKSLHMVTITQKKMLPLYLTFQTNLLPKLHKCGILAVYNWT</sequence>
<protein>
    <recommendedName>
        <fullName evidence="3">F-box domain-containing protein</fullName>
    </recommendedName>
</protein>
<organism evidence="1 2">
    <name type="scientific">Cerrena zonata</name>
    <dbReference type="NCBI Taxonomy" id="2478898"/>
    <lineage>
        <taxon>Eukaryota</taxon>
        <taxon>Fungi</taxon>
        <taxon>Dikarya</taxon>
        <taxon>Basidiomycota</taxon>
        <taxon>Agaricomycotina</taxon>
        <taxon>Agaricomycetes</taxon>
        <taxon>Polyporales</taxon>
        <taxon>Cerrenaceae</taxon>
        <taxon>Cerrena</taxon>
    </lineage>
</organism>
<dbReference type="AlphaFoldDB" id="A0AAW0G0Z8"/>
<keyword evidence="2" id="KW-1185">Reference proteome</keyword>
<evidence type="ECO:0008006" key="3">
    <source>
        <dbReference type="Google" id="ProtNLM"/>
    </source>
</evidence>
<gene>
    <name evidence="1" type="ORF">QCA50_010874</name>
</gene>
<dbReference type="Proteomes" id="UP001385951">
    <property type="component" value="Unassembled WGS sequence"/>
</dbReference>
<proteinExistence type="predicted"/>
<comment type="caution">
    <text evidence="1">The sequence shown here is derived from an EMBL/GenBank/DDBJ whole genome shotgun (WGS) entry which is preliminary data.</text>
</comment>
<reference evidence="1 2" key="1">
    <citation type="submission" date="2022-09" db="EMBL/GenBank/DDBJ databases">
        <authorList>
            <person name="Palmer J.M."/>
        </authorList>
    </citation>
    <scope>NUCLEOTIDE SEQUENCE [LARGE SCALE GENOMIC DNA]</scope>
    <source>
        <strain evidence="1 2">DSM 7382</strain>
    </source>
</reference>
<accession>A0AAW0G0Z8</accession>
<evidence type="ECO:0000313" key="1">
    <source>
        <dbReference type="EMBL" id="KAK7686062.1"/>
    </source>
</evidence>